<proteinExistence type="predicted"/>
<reference evidence="1 2" key="1">
    <citation type="submission" date="2024-08" db="EMBL/GenBank/DDBJ databases">
        <authorList>
            <person name="Cucini C."/>
            <person name="Frati F."/>
        </authorList>
    </citation>
    <scope>NUCLEOTIDE SEQUENCE [LARGE SCALE GENOMIC DNA]</scope>
</reference>
<protein>
    <submittedName>
        <fullName evidence="1">Uncharacterized protein</fullName>
    </submittedName>
</protein>
<sequence length="179" mass="20553">MDTGVGVDTSKLLAGLTMSHGVLCEINKESNKFKAELNSELLNLERKNWCLTMLISKLQGYLLPETTLLVLAARVRKATPAIQSYRLKLQHRITVARTDFEKTKHFMESGFVKMLQTKTNEELLVFEKDMEEAIKIAKAEKEVFEGLKDRCDDYTKYLSLDGHLDDYIQQCEDRLQSLC</sequence>
<dbReference type="EMBL" id="CAXLJM020000039">
    <property type="protein sequence ID" value="CAL8107908.1"/>
    <property type="molecule type" value="Genomic_DNA"/>
</dbReference>
<gene>
    <name evidence="1" type="ORF">ODALV1_LOCUS12807</name>
</gene>
<evidence type="ECO:0000313" key="2">
    <source>
        <dbReference type="Proteomes" id="UP001642540"/>
    </source>
</evidence>
<accession>A0ABP1QTA8</accession>
<dbReference type="Proteomes" id="UP001642540">
    <property type="component" value="Unassembled WGS sequence"/>
</dbReference>
<keyword evidence="2" id="KW-1185">Reference proteome</keyword>
<evidence type="ECO:0000313" key="1">
    <source>
        <dbReference type="EMBL" id="CAL8107908.1"/>
    </source>
</evidence>
<organism evidence="1 2">
    <name type="scientific">Orchesella dallaii</name>
    <dbReference type="NCBI Taxonomy" id="48710"/>
    <lineage>
        <taxon>Eukaryota</taxon>
        <taxon>Metazoa</taxon>
        <taxon>Ecdysozoa</taxon>
        <taxon>Arthropoda</taxon>
        <taxon>Hexapoda</taxon>
        <taxon>Collembola</taxon>
        <taxon>Entomobryomorpha</taxon>
        <taxon>Entomobryoidea</taxon>
        <taxon>Orchesellidae</taxon>
        <taxon>Orchesellinae</taxon>
        <taxon>Orchesella</taxon>
    </lineage>
</organism>
<comment type="caution">
    <text evidence="1">The sequence shown here is derived from an EMBL/GenBank/DDBJ whole genome shotgun (WGS) entry which is preliminary data.</text>
</comment>
<name>A0ABP1QTA8_9HEXA</name>